<keyword evidence="4" id="KW-1185">Reference proteome</keyword>
<dbReference type="Pfam" id="PF20254">
    <property type="entry name" value="DMFA2_C"/>
    <property type="match status" value="1"/>
</dbReference>
<organism evidence="3 4">
    <name type="scientific">Luedemannella helvata</name>
    <dbReference type="NCBI Taxonomy" id="349315"/>
    <lineage>
        <taxon>Bacteria</taxon>
        <taxon>Bacillati</taxon>
        <taxon>Actinomycetota</taxon>
        <taxon>Actinomycetes</taxon>
        <taxon>Micromonosporales</taxon>
        <taxon>Micromonosporaceae</taxon>
        <taxon>Luedemannella</taxon>
    </lineage>
</organism>
<evidence type="ECO:0000313" key="3">
    <source>
        <dbReference type="EMBL" id="GAA1749631.1"/>
    </source>
</evidence>
<feature type="signal peptide" evidence="1">
    <location>
        <begin position="1"/>
        <end position="32"/>
    </location>
</feature>
<comment type="caution">
    <text evidence="3">The sequence shown here is derived from an EMBL/GenBank/DDBJ whole genome shotgun (WGS) entry which is preliminary data.</text>
</comment>
<feature type="chain" id="PRO_5045359035" description="N,N-dimethylformamidase beta subunit-like C-terminal domain-containing protein" evidence="1">
    <location>
        <begin position="33"/>
        <end position="637"/>
    </location>
</feature>
<reference evidence="4" key="1">
    <citation type="journal article" date="2019" name="Int. J. Syst. Evol. Microbiol.">
        <title>The Global Catalogue of Microorganisms (GCM) 10K type strain sequencing project: providing services to taxonomists for standard genome sequencing and annotation.</title>
        <authorList>
            <consortium name="The Broad Institute Genomics Platform"/>
            <consortium name="The Broad Institute Genome Sequencing Center for Infectious Disease"/>
            <person name="Wu L."/>
            <person name="Ma J."/>
        </authorList>
    </citation>
    <scope>NUCLEOTIDE SEQUENCE [LARGE SCALE GENOMIC DNA]</scope>
    <source>
        <strain evidence="4">JCM 13249</strain>
    </source>
</reference>
<name>A0ABP4W9A1_9ACTN</name>
<feature type="domain" description="N,N-dimethylformamidase beta subunit-like C-terminal" evidence="2">
    <location>
        <begin position="103"/>
        <end position="498"/>
    </location>
</feature>
<dbReference type="EMBL" id="BAAALS010000008">
    <property type="protein sequence ID" value="GAA1749631.1"/>
    <property type="molecule type" value="Genomic_DNA"/>
</dbReference>
<dbReference type="Gene3D" id="2.60.40.650">
    <property type="match status" value="1"/>
</dbReference>
<dbReference type="Proteomes" id="UP001500655">
    <property type="component" value="Unassembled WGS sequence"/>
</dbReference>
<dbReference type="SUPFAM" id="SSF81296">
    <property type="entry name" value="E set domains"/>
    <property type="match status" value="1"/>
</dbReference>
<dbReference type="RefSeq" id="WP_344079384.1">
    <property type="nucleotide sequence ID" value="NZ_BAAALS010000008.1"/>
</dbReference>
<gene>
    <name evidence="3" type="ORF">GCM10009681_21010</name>
</gene>
<sequence length="637" mass="69352">MRGLLRQARLLVTALALVGVTATTLVVAPALAADDPCADGNLIVCENSRRDADASAWAGGRSPEWDIDKAGDASIQGYSTDISVNLGERIDFKVDTEASAFDVDIYRVGWYGGAGARKIASLDPGTIVARRQPLCLTDPATELLDCGNWSVSASWTVPGDAVSGVYLAKLTRPDTGGSSHIVFVVRDDSSKAAMVFQTSDTSWQAYNTYGGSSFYQGEAHGRAYKLSYNRPFATRGLNRGQDFFFANEYPMIRFLERNGYDVTYTTGVDSDRRGQLLKNHKVFLSVGHDEYWSAKQRTNVEAARDAGVHLAFFSGNEVYWRTRWEPSQDGTSTPYRTLVCYKETWADAKIDPSKEWTGTWRDRRFAETATVGEPENALTGTAYVANSTDLALQVSTEQARLRLWRNTSISTMTAGQTATLAPHTVGYESNEDLDNGYRPEGLIRMSTTVGPTPEYLRDEGRIVTPGTTTHHLTLYRARSGALVFSAGTIQYAWGLDPQHDGAQEPADPRLQQATINLFADMGVQPTTLMDGMVEATASTDKTAPTAAITWPKRPQVKVGEEITVQGSAADNADGRVAAVEVSLDGGDTWRPAMGTTFWSYTFTATRETTRVLARAIDDSVNIGPASPPLAVRVTTAN</sequence>
<proteinExistence type="predicted"/>
<evidence type="ECO:0000313" key="4">
    <source>
        <dbReference type="Proteomes" id="UP001500655"/>
    </source>
</evidence>
<evidence type="ECO:0000259" key="2">
    <source>
        <dbReference type="Pfam" id="PF20254"/>
    </source>
</evidence>
<dbReference type="InterPro" id="IPR046540">
    <property type="entry name" value="DMFA2_C"/>
</dbReference>
<keyword evidence="1" id="KW-0732">Signal</keyword>
<accession>A0ABP4W9A1</accession>
<protein>
    <recommendedName>
        <fullName evidence="2">N,N-dimethylformamidase beta subunit-like C-terminal domain-containing protein</fullName>
    </recommendedName>
</protein>
<dbReference type="InterPro" id="IPR014756">
    <property type="entry name" value="Ig_E-set"/>
</dbReference>
<dbReference type="Pfam" id="PF17957">
    <property type="entry name" value="Big_7"/>
    <property type="match status" value="1"/>
</dbReference>
<evidence type="ECO:0000256" key="1">
    <source>
        <dbReference type="SAM" id="SignalP"/>
    </source>
</evidence>